<sequence>MESPEPQPVNVAATNAATTPTRGVVGQGGDHTPGTVPPSGPRVR</sequence>
<feature type="region of interest" description="Disordered" evidence="1">
    <location>
        <begin position="1"/>
        <end position="44"/>
    </location>
</feature>
<feature type="compositionally biased region" description="Low complexity" evidence="1">
    <location>
        <begin position="8"/>
        <end position="21"/>
    </location>
</feature>
<dbReference type="BioCyc" id="MTUB1310114:G13A2-1298-MONOMER"/>
<proteinExistence type="predicted"/>
<dbReference type="EMBL" id="CP005386">
    <property type="protein sequence ID" value="AGL26739.1"/>
    <property type="molecule type" value="Genomic_DNA"/>
</dbReference>
<reference evidence="2 3" key="1">
    <citation type="journal article" date="2013" name="Genome Announc.">
        <title>Whole-Genome Sequences of Four Clinical Isolates of Mycobacterium tuberculosis from Tamil Nadu, South India.</title>
        <authorList>
            <person name="Narayanan S."/>
            <person name="Deshpande U."/>
        </authorList>
    </citation>
    <scope>NUCLEOTIDE SEQUENCE [LARGE SCALE GENOMIC DNA]</scope>
    <source>
        <strain evidence="2 3">CAS/NITR204</strain>
    </source>
</reference>
<dbReference type="HOGENOM" id="CLU_3218956_0_0_11"/>
<name>R4M515_MYCTX</name>
<feature type="compositionally biased region" description="Pro residues" evidence="1">
    <location>
        <begin position="35"/>
        <end position="44"/>
    </location>
</feature>
<evidence type="ECO:0000256" key="1">
    <source>
        <dbReference type="SAM" id="MobiDB-lite"/>
    </source>
</evidence>
<dbReference type="AlphaFoldDB" id="R4M515"/>
<dbReference type="KEGG" id="mtuc:J113_08775"/>
<dbReference type="Proteomes" id="UP000013548">
    <property type="component" value="Chromosome"/>
</dbReference>
<dbReference type="PATRIC" id="fig|1310114.3.peg.1844"/>
<organism evidence="2 3">
    <name type="scientific">Mycobacterium tuberculosis CAS/NITR204</name>
    <dbReference type="NCBI Taxonomy" id="1310114"/>
    <lineage>
        <taxon>Bacteria</taxon>
        <taxon>Bacillati</taxon>
        <taxon>Actinomycetota</taxon>
        <taxon>Actinomycetes</taxon>
        <taxon>Mycobacteriales</taxon>
        <taxon>Mycobacteriaceae</taxon>
        <taxon>Mycobacterium</taxon>
        <taxon>Mycobacterium tuberculosis complex</taxon>
    </lineage>
</organism>
<protein>
    <submittedName>
        <fullName evidence="2">Uncharacterized protein</fullName>
    </submittedName>
</protein>
<gene>
    <name evidence="2" type="ORF">J113_08775</name>
</gene>
<evidence type="ECO:0000313" key="2">
    <source>
        <dbReference type="EMBL" id="AGL26739.1"/>
    </source>
</evidence>
<accession>R4M515</accession>
<evidence type="ECO:0000313" key="3">
    <source>
        <dbReference type="Proteomes" id="UP000013548"/>
    </source>
</evidence>